<dbReference type="Proteomes" id="UP000034837">
    <property type="component" value="Unassembled WGS sequence"/>
</dbReference>
<protein>
    <submittedName>
        <fullName evidence="1">Uncharacterized protein</fullName>
    </submittedName>
</protein>
<evidence type="ECO:0000313" key="2">
    <source>
        <dbReference type="Proteomes" id="UP000034837"/>
    </source>
</evidence>
<dbReference type="EMBL" id="LCDO01000009">
    <property type="protein sequence ID" value="KKS56550.1"/>
    <property type="molecule type" value="Genomic_DNA"/>
</dbReference>
<gene>
    <name evidence="1" type="ORF">UV20_C0009G0029</name>
</gene>
<name>A0A0G1A6A0_9BACT</name>
<organism evidence="1 2">
    <name type="scientific">Candidatus Magasanikbacteria bacterium GW2011_GWA2_42_32</name>
    <dbReference type="NCBI Taxonomy" id="1619039"/>
    <lineage>
        <taxon>Bacteria</taxon>
        <taxon>Candidatus Magasanikiibacteriota</taxon>
    </lineage>
</organism>
<proteinExistence type="predicted"/>
<comment type="caution">
    <text evidence="1">The sequence shown here is derived from an EMBL/GenBank/DDBJ whole genome shotgun (WGS) entry which is preliminary data.</text>
</comment>
<reference evidence="1 2" key="1">
    <citation type="journal article" date="2015" name="Nature">
        <title>rRNA introns, odd ribosomes, and small enigmatic genomes across a large radiation of phyla.</title>
        <authorList>
            <person name="Brown C.T."/>
            <person name="Hug L.A."/>
            <person name="Thomas B.C."/>
            <person name="Sharon I."/>
            <person name="Castelle C.J."/>
            <person name="Singh A."/>
            <person name="Wilkins M.J."/>
            <person name="Williams K.H."/>
            <person name="Banfield J.F."/>
        </authorList>
    </citation>
    <scope>NUCLEOTIDE SEQUENCE [LARGE SCALE GENOMIC DNA]</scope>
</reference>
<dbReference type="AlphaFoldDB" id="A0A0G1A6A0"/>
<evidence type="ECO:0000313" key="1">
    <source>
        <dbReference type="EMBL" id="KKS56550.1"/>
    </source>
</evidence>
<accession>A0A0G1A6A0</accession>
<sequence>MLNSPIFQVGGSPYTINHDLTINGSLTITGNLNFGDASTDILTITGYMQGPATPGPLRVGNVASSQGLVAQSDLLVGGKLEVDGLIYADAGIAVFAGTLHVNDNIPLSLGNTPIAPDAVLAWNTTQTTDALFLGVSGSRNLVIADNANSVFDFAHGNSTDATIFLHSRNQNTTQWLSLTHNGTDAIISTGLGDILFTVAGGNIAPSANDGAALGISGQAFSDLFLAVGGVINFGAGDVLISHADNQLSIGGALFHNISQASGTTGLPVAMTITGGTHTGLTAATECIGVNFNFSATKTWAAGAGPLATQREVVIQAPTYVGNAGGALTMTDAYSFYITGAPTAGANMTITRAWAAGFNGNIGVGAGTVSLPSFSFLGDPNTGLYWISDGQLGFASNGVRTALLSGLGFDTDRVTSVNTGNSFSIAGRVADGGTSIKVGSITTLTSGKIVSFYNDAWTTEKAFIDKDGGYSQVRGVVQTTDATITTVATFTLAATSKVFHVKGIVVGRTTSDANRASYELDVTVYRAGAGAVIQGAITSVHTVESDATWNATFDVTGNDLRLRVTGVAATTINWSGVMTYVIVE</sequence>